<protein>
    <submittedName>
        <fullName evidence="3">CPBP family intramembrane metalloprotease</fullName>
    </submittedName>
</protein>
<reference evidence="3" key="1">
    <citation type="submission" date="2021-12" db="EMBL/GenBank/DDBJ databases">
        <title>Description of Gramella crocea sp. nov., a new bacterium isolated from activated sludge.</title>
        <authorList>
            <person name="Zhang X."/>
        </authorList>
    </citation>
    <scope>NUCLEOTIDE SEQUENCE</scope>
    <source>
        <strain evidence="3">YB25</strain>
    </source>
</reference>
<dbReference type="EMBL" id="JAJSON010000032">
    <property type="protein sequence ID" value="MCG9973380.1"/>
    <property type="molecule type" value="Genomic_DNA"/>
</dbReference>
<dbReference type="GO" id="GO:0008237">
    <property type="term" value="F:metallopeptidase activity"/>
    <property type="evidence" value="ECO:0007669"/>
    <property type="project" value="UniProtKB-KW"/>
</dbReference>
<sequence>MENSAKKRVMIFIVFLAALSLGSYFIPDGSNLKMLLIIWIPAIAALLTALVTGLSLKSIGWSFSFKWIAAGWLIPVGYGFLTYGLIWLTGLGEVPNPTFLERARFTMGMSSENDILIITSAFFYITIVNLIPNLVLAFGEELGWRGFLVPQLSRFTGFWLTALLSGLVWLGWHLPGIIAGSYGASETPLFYQVFCFSLLILAGSVIFAWIRLRSNSIWPAVVLHATHNGVIQAFFERITLDNGNTEYYAGEFGIVLPLVSLVIALIWIRYGRIPGRSVKPMMNKVYSEV</sequence>
<dbReference type="PANTHER" id="PTHR35797:SF1">
    <property type="entry name" value="PROTEASE"/>
    <property type="match status" value="1"/>
</dbReference>
<dbReference type="GO" id="GO:0004175">
    <property type="term" value="F:endopeptidase activity"/>
    <property type="evidence" value="ECO:0007669"/>
    <property type="project" value="UniProtKB-ARBA"/>
</dbReference>
<keyword evidence="1" id="KW-1133">Transmembrane helix</keyword>
<comment type="caution">
    <text evidence="3">The sequence shown here is derived from an EMBL/GenBank/DDBJ whole genome shotgun (WGS) entry which is preliminary data.</text>
</comment>
<dbReference type="AlphaFoldDB" id="A0A9X2A7T8"/>
<dbReference type="Proteomes" id="UP001139344">
    <property type="component" value="Unassembled WGS sequence"/>
</dbReference>
<dbReference type="InterPro" id="IPR003675">
    <property type="entry name" value="Rce1/LyrA-like_dom"/>
</dbReference>
<keyword evidence="4" id="KW-1185">Reference proteome</keyword>
<dbReference type="InterPro" id="IPR042150">
    <property type="entry name" value="MmRce1-like"/>
</dbReference>
<keyword evidence="3" id="KW-0482">Metalloprotease</keyword>
<evidence type="ECO:0000259" key="2">
    <source>
        <dbReference type="Pfam" id="PF02517"/>
    </source>
</evidence>
<feature type="transmembrane region" description="Helical" evidence="1">
    <location>
        <begin position="247"/>
        <end position="268"/>
    </location>
</feature>
<evidence type="ECO:0000313" key="4">
    <source>
        <dbReference type="Proteomes" id="UP001139344"/>
    </source>
</evidence>
<feature type="transmembrane region" description="Helical" evidence="1">
    <location>
        <begin position="217"/>
        <end position="235"/>
    </location>
</feature>
<feature type="transmembrane region" description="Helical" evidence="1">
    <location>
        <begin position="68"/>
        <end position="88"/>
    </location>
</feature>
<feature type="transmembrane region" description="Helical" evidence="1">
    <location>
        <begin position="115"/>
        <end position="138"/>
    </location>
</feature>
<organism evidence="3 4">
    <name type="scientific">Christiangramia crocea</name>
    <dbReference type="NCBI Taxonomy" id="2904124"/>
    <lineage>
        <taxon>Bacteria</taxon>
        <taxon>Pseudomonadati</taxon>
        <taxon>Bacteroidota</taxon>
        <taxon>Flavobacteriia</taxon>
        <taxon>Flavobacteriales</taxon>
        <taxon>Flavobacteriaceae</taxon>
        <taxon>Christiangramia</taxon>
    </lineage>
</organism>
<accession>A0A9X2A7T8</accession>
<keyword evidence="3" id="KW-0378">Hydrolase</keyword>
<feature type="domain" description="CAAX prenyl protease 2/Lysostaphin resistance protein A-like" evidence="2">
    <location>
        <begin position="130"/>
        <end position="229"/>
    </location>
</feature>
<dbReference type="Pfam" id="PF02517">
    <property type="entry name" value="Rce1-like"/>
    <property type="match status" value="1"/>
</dbReference>
<gene>
    <name evidence="3" type="ORF">LU635_17135</name>
</gene>
<feature type="transmembrane region" description="Helical" evidence="1">
    <location>
        <begin position="158"/>
        <end position="183"/>
    </location>
</feature>
<dbReference type="GO" id="GO:0080120">
    <property type="term" value="P:CAAX-box protein maturation"/>
    <property type="evidence" value="ECO:0007669"/>
    <property type="project" value="UniProtKB-ARBA"/>
</dbReference>
<dbReference type="RefSeq" id="WP_240100829.1">
    <property type="nucleotide sequence ID" value="NZ_JAJSON010000032.1"/>
</dbReference>
<evidence type="ECO:0000313" key="3">
    <source>
        <dbReference type="EMBL" id="MCG9973380.1"/>
    </source>
</evidence>
<keyword evidence="1" id="KW-0812">Transmembrane</keyword>
<feature type="transmembrane region" description="Helical" evidence="1">
    <location>
        <begin position="32"/>
        <end position="56"/>
    </location>
</feature>
<dbReference type="PANTHER" id="PTHR35797">
    <property type="entry name" value="PROTEASE-RELATED"/>
    <property type="match status" value="1"/>
</dbReference>
<name>A0A9X2A7T8_9FLAO</name>
<keyword evidence="1" id="KW-0472">Membrane</keyword>
<feature type="transmembrane region" description="Helical" evidence="1">
    <location>
        <begin position="9"/>
        <end position="26"/>
    </location>
</feature>
<keyword evidence="3" id="KW-0645">Protease</keyword>
<evidence type="ECO:0000256" key="1">
    <source>
        <dbReference type="SAM" id="Phobius"/>
    </source>
</evidence>
<feature type="transmembrane region" description="Helical" evidence="1">
    <location>
        <begin position="189"/>
        <end position="210"/>
    </location>
</feature>
<proteinExistence type="predicted"/>